<protein>
    <submittedName>
        <fullName evidence="1">Uncharacterized protein</fullName>
    </submittedName>
</protein>
<accession>F8H173</accession>
<gene>
    <name evidence="1" type="ordered locus">PSTAB_1090</name>
</gene>
<sequence length="39" mass="4464">MRISTGLPHWLQYFMDEFLSIPANLGPFAMIRQGSRGPQ</sequence>
<evidence type="ECO:0000313" key="1">
    <source>
        <dbReference type="EMBL" id="AEJ04371.1"/>
    </source>
</evidence>
<reference evidence="2" key="3">
    <citation type="submission" date="2011-06" db="EMBL/GenBank/DDBJ databases">
        <title>Complete genome sequence of Pseudomonas stutzeri strain CGMCC 1.1803.</title>
        <authorList>
            <person name="Yan Y."/>
            <person name="Chen M."/>
            <person name="Lu W."/>
            <person name="Zhang W."/>
            <person name="Ping S."/>
            <person name="Lin M."/>
        </authorList>
    </citation>
    <scope>NUCLEOTIDE SEQUENCE [LARGE SCALE GENOMIC DNA]</scope>
    <source>
        <strain evidence="2">ATCC 17588 / DSM 5190 / CCUG 11256 / JCM 5965 / LMG 11199 / NCIMB 11358 / Stanier 221</strain>
    </source>
</reference>
<proteinExistence type="predicted"/>
<dbReference type="Proteomes" id="UP000008932">
    <property type="component" value="Chromosome"/>
</dbReference>
<evidence type="ECO:0000313" key="2">
    <source>
        <dbReference type="Proteomes" id="UP000008932"/>
    </source>
</evidence>
<dbReference type="AlphaFoldDB" id="F8H173"/>
<reference key="2">
    <citation type="submission" date="2011-06" db="EMBL/GenBank/DDBJ databases">
        <title>Complete Genome Sequence of Pseudomonas stutzeri Strain CGMCC 1.1803.</title>
        <authorList>
            <person name="Yan Y."/>
            <person name="Chen M."/>
            <person name="Lu W."/>
            <person name="Zhang W."/>
            <person name="Ping S."/>
            <person name="Lin M."/>
        </authorList>
    </citation>
    <scope>NUCLEOTIDE SEQUENCE</scope>
    <source>
        <strain>ATCC 17588</strain>
    </source>
</reference>
<dbReference type="KEGG" id="psz:PSTAB_1090"/>
<name>F8H173_STUS2</name>
<dbReference type="HOGENOM" id="CLU_3315769_0_0_6"/>
<organism evidence="1 2">
    <name type="scientific">Stutzerimonas stutzeri (strain ATCC 17588 / DSM 5190 / CCUG 11256 / JCM 5965 / LMG 11199 / NBRC 14165 / NCIMB 11358 / Stanier 221)</name>
    <name type="common">Pseudomonas stutzeri</name>
    <dbReference type="NCBI Taxonomy" id="96563"/>
    <lineage>
        <taxon>Bacteria</taxon>
        <taxon>Pseudomonadati</taxon>
        <taxon>Pseudomonadota</taxon>
        <taxon>Gammaproteobacteria</taxon>
        <taxon>Pseudomonadales</taxon>
        <taxon>Pseudomonadaceae</taxon>
        <taxon>Stutzerimonas</taxon>
    </lineage>
</organism>
<reference evidence="1 2" key="1">
    <citation type="journal article" date="2011" name="J. Bacteriol.">
        <title>Complete Genome Sequence of the Type Strain Pseudomonas stutzeri CGMCC 1.1803.</title>
        <authorList>
            <person name="Chen M."/>
            <person name="Yan Y."/>
            <person name="Zhang W."/>
            <person name="Lu W."/>
            <person name="Wang J."/>
            <person name="Ping S."/>
            <person name="Lin M."/>
        </authorList>
    </citation>
    <scope>NUCLEOTIDE SEQUENCE [LARGE SCALE GENOMIC DNA]</scope>
    <source>
        <strain evidence="2">ATCC 17588 / DSM 5190 / CCUG 11256 / JCM 5965 / LMG 11199 / NCIMB 11358 / Stanier 221</strain>
    </source>
</reference>
<dbReference type="EMBL" id="CP002881">
    <property type="protein sequence ID" value="AEJ04371.1"/>
    <property type="molecule type" value="Genomic_DNA"/>
</dbReference>